<organism evidence="3 4">
    <name type="scientific">Homarus americanus</name>
    <name type="common">American lobster</name>
    <dbReference type="NCBI Taxonomy" id="6706"/>
    <lineage>
        <taxon>Eukaryota</taxon>
        <taxon>Metazoa</taxon>
        <taxon>Ecdysozoa</taxon>
        <taxon>Arthropoda</taxon>
        <taxon>Crustacea</taxon>
        <taxon>Multicrustacea</taxon>
        <taxon>Malacostraca</taxon>
        <taxon>Eumalacostraca</taxon>
        <taxon>Eucarida</taxon>
        <taxon>Decapoda</taxon>
        <taxon>Pleocyemata</taxon>
        <taxon>Astacidea</taxon>
        <taxon>Nephropoidea</taxon>
        <taxon>Nephropidae</taxon>
        <taxon>Homarus</taxon>
    </lineage>
</organism>
<dbReference type="AlphaFoldDB" id="A0A8J5TJA7"/>
<dbReference type="InterPro" id="IPR013783">
    <property type="entry name" value="Ig-like_fold"/>
</dbReference>
<evidence type="ECO:0000259" key="2">
    <source>
        <dbReference type="PROSITE" id="PS50835"/>
    </source>
</evidence>
<dbReference type="SUPFAM" id="SSF48726">
    <property type="entry name" value="Immunoglobulin"/>
    <property type="match status" value="1"/>
</dbReference>
<evidence type="ECO:0000256" key="1">
    <source>
        <dbReference type="SAM" id="MobiDB-lite"/>
    </source>
</evidence>
<evidence type="ECO:0000313" key="3">
    <source>
        <dbReference type="EMBL" id="KAG7176549.1"/>
    </source>
</evidence>
<feature type="region of interest" description="Disordered" evidence="1">
    <location>
        <begin position="309"/>
        <end position="338"/>
    </location>
</feature>
<dbReference type="PROSITE" id="PS50835">
    <property type="entry name" value="IG_LIKE"/>
    <property type="match status" value="1"/>
</dbReference>
<keyword evidence="3" id="KW-0675">Receptor</keyword>
<dbReference type="InterPro" id="IPR042495">
    <property type="entry name" value="PDGFRL"/>
</dbReference>
<gene>
    <name evidence="3" type="ORF">Hamer_G015345</name>
</gene>
<protein>
    <submittedName>
        <fullName evidence="3">Putative ascular endothelial growth factor receptor 1-like</fullName>
    </submittedName>
</protein>
<feature type="region of interest" description="Disordered" evidence="1">
    <location>
        <begin position="238"/>
        <end position="280"/>
    </location>
</feature>
<dbReference type="InterPro" id="IPR007110">
    <property type="entry name" value="Ig-like_dom"/>
</dbReference>
<name>A0A8J5TJA7_HOMAM</name>
<dbReference type="PANTHER" id="PTHR15360:SF4">
    <property type="entry name" value="PROTEIN KINASE DOMAIN-CONTAINING PROTEIN"/>
    <property type="match status" value="1"/>
</dbReference>
<dbReference type="InterPro" id="IPR036179">
    <property type="entry name" value="Ig-like_dom_sf"/>
</dbReference>
<feature type="domain" description="Ig-like" evidence="2">
    <location>
        <begin position="32"/>
        <end position="156"/>
    </location>
</feature>
<feature type="compositionally biased region" description="Polar residues" evidence="1">
    <location>
        <begin position="314"/>
        <end position="338"/>
    </location>
</feature>
<comment type="caution">
    <text evidence="3">The sequence shown here is derived from an EMBL/GenBank/DDBJ whole genome shotgun (WGS) entry which is preliminary data.</text>
</comment>
<dbReference type="EMBL" id="JAHLQT010003055">
    <property type="protein sequence ID" value="KAG7176549.1"/>
    <property type="molecule type" value="Genomic_DNA"/>
</dbReference>
<dbReference type="Proteomes" id="UP000747542">
    <property type="component" value="Unassembled WGS sequence"/>
</dbReference>
<sequence>MNRGEFIVYSLTHSEYLASLPPAVRDSHSLPPRIVNVMMNETKEIVTNSSVTLTCEGTEALHWLRHKYTNLTKHINDMKLEDEDKTWQVKAGESCLLDCRPSEPHLKVVLFHGDVDITDKTPFDPRMGFNLTNLQPEKAGQYSCEIVLNNQEENYNRRMWDISFNHTGQKVQDPEIKEAPNSHAVVGYDLILQCKNPKNSHQEMSFSWPVPRQQRLEVSDKATDVYLNMTCSSAVYKNSKSNNPATEHLVRSSSKKNDDLLMGGNCDSNSSPVDPLESDSMTLKEPKTLTDNIVGAKEYTSEDAMVVETHGNLGDSQNLSEKPQKSSDYVNIQNMNKK</sequence>
<evidence type="ECO:0000313" key="4">
    <source>
        <dbReference type="Proteomes" id="UP000747542"/>
    </source>
</evidence>
<dbReference type="Gene3D" id="2.60.40.10">
    <property type="entry name" value="Immunoglobulins"/>
    <property type="match status" value="1"/>
</dbReference>
<reference evidence="3" key="1">
    <citation type="journal article" date="2021" name="Sci. Adv.">
        <title>The American lobster genome reveals insights on longevity, neural, and immune adaptations.</title>
        <authorList>
            <person name="Polinski J.M."/>
            <person name="Zimin A.V."/>
            <person name="Clark K.F."/>
            <person name="Kohn A.B."/>
            <person name="Sadowski N."/>
            <person name="Timp W."/>
            <person name="Ptitsyn A."/>
            <person name="Khanna P."/>
            <person name="Romanova D.Y."/>
            <person name="Williams P."/>
            <person name="Greenwood S.J."/>
            <person name="Moroz L.L."/>
            <person name="Walt D.R."/>
            <person name="Bodnar A.G."/>
        </authorList>
    </citation>
    <scope>NUCLEOTIDE SEQUENCE</scope>
    <source>
        <strain evidence="3">GMGI-L3</strain>
    </source>
</reference>
<accession>A0A8J5TJA7</accession>
<proteinExistence type="predicted"/>
<dbReference type="PANTHER" id="PTHR15360">
    <property type="entry name" value="PLATELET-DERIVED GROWTH FACTOR RECEPTOR LIKE"/>
    <property type="match status" value="1"/>
</dbReference>
<keyword evidence="4" id="KW-1185">Reference proteome</keyword>